<keyword evidence="10" id="KW-0256">Endoplasmic reticulum</keyword>
<feature type="compositionally biased region" description="Polar residues" evidence="18">
    <location>
        <begin position="209"/>
        <end position="218"/>
    </location>
</feature>
<evidence type="ECO:0000256" key="15">
    <source>
        <dbReference type="ARBA" id="ARBA00035167"/>
    </source>
</evidence>
<accession>A0AAW0JV57</accession>
<evidence type="ECO:0000256" key="9">
    <source>
        <dbReference type="ARBA" id="ARBA00022723"/>
    </source>
</evidence>
<dbReference type="AlphaFoldDB" id="A0AAW0JV57"/>
<dbReference type="NCBIfam" id="NF004424">
    <property type="entry name" value="PRK05766.1"/>
    <property type="match status" value="1"/>
</dbReference>
<comment type="cofactor">
    <cofactor evidence="1">
        <name>Zn(2+)</name>
        <dbReference type="ChEBI" id="CHEBI:29105"/>
    </cofactor>
</comment>
<evidence type="ECO:0000256" key="18">
    <source>
        <dbReference type="SAM" id="MobiDB-lite"/>
    </source>
</evidence>
<dbReference type="Proteomes" id="UP001488838">
    <property type="component" value="Unassembled WGS sequence"/>
</dbReference>
<evidence type="ECO:0000256" key="1">
    <source>
        <dbReference type="ARBA" id="ARBA00001947"/>
    </source>
</evidence>
<evidence type="ECO:0000256" key="12">
    <source>
        <dbReference type="ARBA" id="ARBA00022980"/>
    </source>
</evidence>
<sequence length="394" mass="43557">MEACELSCRWSRTESAQLPDHCPGPGYSRDELATTASTAARASSIQVTVFNSTTPQKGGGRQRKKQVFCLSWTLVVHAFNPSTWETEAGNERLLIHSEIRKIQFDQGRPPEKSPGIPNATEEGNRFLLPGFLSDKPLVLMTTEKPMRTLPCPSPDLAEDGHFISLQPQGAGLADHPCIPGLTSSVHTESDNSQEEKVQSAPQRKRAVDRTTTFSTRQANRSDPHVLTELPRKREVSGGQDGGAAGSNMGHQQLYWSHPRKFGQGSRSCRVCSNRHGLIRKYGLNMCRQCFRQYAKDISFINPALKPSDLSPISSSDCLPPHGGLCGLASEKRVVGGEKEVKRSQEHVRISQSVTAPVSALTLALNEWFLSNYHVGEFRHMTNTRRKKSLSLTLF</sequence>
<dbReference type="InterPro" id="IPR039744">
    <property type="entry name" value="RIbosomal_uS14_euk_arc"/>
</dbReference>
<evidence type="ECO:0000256" key="5">
    <source>
        <dbReference type="ARBA" id="ARBA00011542"/>
    </source>
</evidence>
<dbReference type="PANTHER" id="PTHR12010">
    <property type="entry name" value="40S RIBOSOMAL PROTEIN S29"/>
    <property type="match status" value="1"/>
</dbReference>
<feature type="compositionally biased region" description="Basic and acidic residues" evidence="18">
    <location>
        <begin position="187"/>
        <end position="197"/>
    </location>
</feature>
<evidence type="ECO:0000256" key="13">
    <source>
        <dbReference type="ARBA" id="ARBA00022990"/>
    </source>
</evidence>
<comment type="similarity">
    <text evidence="4">Belongs to the universal ribosomal protein uS14 family.</text>
</comment>
<gene>
    <name evidence="19" type="ORF">U0070_018456</name>
</gene>
<comment type="function">
    <text evidence="17">Component of the small ribosomal subunit. The ribosome is a large ribonucleoprotein complex responsible for the synthesis of proteins in the cell.</text>
</comment>
<evidence type="ECO:0000256" key="11">
    <source>
        <dbReference type="ARBA" id="ARBA00022833"/>
    </source>
</evidence>
<evidence type="ECO:0000256" key="7">
    <source>
        <dbReference type="ARBA" id="ARBA00022490"/>
    </source>
</evidence>
<keyword evidence="11" id="KW-0862">Zinc</keyword>
<evidence type="ECO:0000313" key="20">
    <source>
        <dbReference type="Proteomes" id="UP001488838"/>
    </source>
</evidence>
<dbReference type="Pfam" id="PF00253">
    <property type="entry name" value="Ribosomal_S14"/>
    <property type="match status" value="1"/>
</dbReference>
<dbReference type="GO" id="GO:0002181">
    <property type="term" value="P:cytoplasmic translation"/>
    <property type="evidence" value="ECO:0007669"/>
    <property type="project" value="TreeGrafter"/>
</dbReference>
<dbReference type="PROSITE" id="PS00527">
    <property type="entry name" value="RIBOSOMAL_S14"/>
    <property type="match status" value="1"/>
</dbReference>
<dbReference type="EMBL" id="JBBHLL010000016">
    <property type="protein sequence ID" value="KAK7830912.1"/>
    <property type="molecule type" value="Genomic_DNA"/>
</dbReference>
<comment type="subcellular location">
    <subcellularLocation>
        <location evidence="3">Cytoplasm</location>
        <location evidence="3">Cytosol</location>
    </subcellularLocation>
    <subcellularLocation>
        <location evidence="2">Rough endoplasmic reticulum</location>
    </subcellularLocation>
</comment>
<keyword evidence="13" id="KW-0007">Acetylation</keyword>
<dbReference type="InterPro" id="IPR018271">
    <property type="entry name" value="Ribosomal_uS14_CS"/>
</dbReference>
<keyword evidence="6" id="KW-0488">Methylation</keyword>
<evidence type="ECO:0000256" key="16">
    <source>
        <dbReference type="ARBA" id="ARBA00035455"/>
    </source>
</evidence>
<dbReference type="Gene3D" id="4.10.830.10">
    <property type="entry name" value="30s Ribosomal Protein S14, Chain N"/>
    <property type="match status" value="1"/>
</dbReference>
<evidence type="ECO:0000256" key="3">
    <source>
        <dbReference type="ARBA" id="ARBA00004514"/>
    </source>
</evidence>
<dbReference type="GO" id="GO:0003735">
    <property type="term" value="F:structural constituent of ribosome"/>
    <property type="evidence" value="ECO:0007669"/>
    <property type="project" value="InterPro"/>
</dbReference>
<evidence type="ECO:0000256" key="6">
    <source>
        <dbReference type="ARBA" id="ARBA00022481"/>
    </source>
</evidence>
<comment type="subunit">
    <text evidence="5">Component of the 40S small ribosomal subunit.</text>
</comment>
<reference evidence="19 20" key="1">
    <citation type="journal article" date="2023" name="bioRxiv">
        <title>Conserved and derived expression patterns and positive selection on dental genes reveal complex evolutionary context of ever-growing rodent molars.</title>
        <authorList>
            <person name="Calamari Z.T."/>
            <person name="Song A."/>
            <person name="Cohen E."/>
            <person name="Akter M."/>
            <person name="Roy R.D."/>
            <person name="Hallikas O."/>
            <person name="Christensen M.M."/>
            <person name="Li P."/>
            <person name="Marangoni P."/>
            <person name="Jernvall J."/>
            <person name="Klein O.D."/>
        </authorList>
    </citation>
    <scope>NUCLEOTIDE SEQUENCE [LARGE SCALE GENOMIC DNA]</scope>
    <source>
        <strain evidence="19">V071</strain>
    </source>
</reference>
<evidence type="ECO:0000256" key="17">
    <source>
        <dbReference type="ARBA" id="ARBA00045746"/>
    </source>
</evidence>
<dbReference type="InterPro" id="IPR043140">
    <property type="entry name" value="Ribosomal_uS14_sf"/>
</dbReference>
<evidence type="ECO:0000256" key="10">
    <source>
        <dbReference type="ARBA" id="ARBA00022824"/>
    </source>
</evidence>
<keyword evidence="7" id="KW-0963">Cytoplasm</keyword>
<comment type="caution">
    <text evidence="19">The sequence shown here is derived from an EMBL/GenBank/DDBJ whole genome shotgun (WGS) entry which is preliminary data.</text>
</comment>
<dbReference type="GO" id="GO:0022627">
    <property type="term" value="C:cytosolic small ribosomal subunit"/>
    <property type="evidence" value="ECO:0007669"/>
    <property type="project" value="TreeGrafter"/>
</dbReference>
<dbReference type="GO" id="GO:0005791">
    <property type="term" value="C:rough endoplasmic reticulum"/>
    <property type="evidence" value="ECO:0007669"/>
    <property type="project" value="UniProtKB-SubCell"/>
</dbReference>
<evidence type="ECO:0000256" key="14">
    <source>
        <dbReference type="ARBA" id="ARBA00023274"/>
    </source>
</evidence>
<keyword evidence="12" id="KW-0689">Ribosomal protein</keyword>
<feature type="region of interest" description="Disordered" evidence="18">
    <location>
        <begin position="181"/>
        <end position="250"/>
    </location>
</feature>
<dbReference type="FunFam" id="4.10.830.10:FF:000002">
    <property type="entry name" value="40S ribosomal protein S29"/>
    <property type="match status" value="1"/>
</dbReference>
<protein>
    <recommendedName>
        <fullName evidence="15">Small ribosomal subunit protein uS14</fullName>
    </recommendedName>
    <alternativeName>
        <fullName evidence="16">40S ribosomal protein S29</fullName>
    </alternativeName>
</protein>
<dbReference type="PANTHER" id="PTHR12010:SF26">
    <property type="entry name" value="SMALL RIBOSOMAL SUBUNIT PROTEIN US14"/>
    <property type="match status" value="1"/>
</dbReference>
<feature type="compositionally biased region" description="Basic and acidic residues" evidence="18">
    <location>
        <begin position="219"/>
        <end position="235"/>
    </location>
</feature>
<evidence type="ECO:0000256" key="8">
    <source>
        <dbReference type="ARBA" id="ARBA00022553"/>
    </source>
</evidence>
<evidence type="ECO:0000256" key="4">
    <source>
        <dbReference type="ARBA" id="ARBA00009083"/>
    </source>
</evidence>
<keyword evidence="9" id="KW-0479">Metal-binding</keyword>
<keyword evidence="14" id="KW-0687">Ribonucleoprotein</keyword>
<proteinExistence type="inferred from homology"/>
<evidence type="ECO:0000256" key="2">
    <source>
        <dbReference type="ARBA" id="ARBA00004427"/>
    </source>
</evidence>
<dbReference type="GO" id="GO:0008270">
    <property type="term" value="F:zinc ion binding"/>
    <property type="evidence" value="ECO:0007669"/>
    <property type="project" value="InterPro"/>
</dbReference>
<dbReference type="InterPro" id="IPR001209">
    <property type="entry name" value="Ribosomal_uS14"/>
</dbReference>
<name>A0AAW0JV57_MYOGA</name>
<keyword evidence="8" id="KW-0597">Phosphoprotein</keyword>
<evidence type="ECO:0000313" key="19">
    <source>
        <dbReference type="EMBL" id="KAK7830912.1"/>
    </source>
</evidence>
<organism evidence="19 20">
    <name type="scientific">Myodes glareolus</name>
    <name type="common">Bank vole</name>
    <name type="synonym">Clethrionomys glareolus</name>
    <dbReference type="NCBI Taxonomy" id="447135"/>
    <lineage>
        <taxon>Eukaryota</taxon>
        <taxon>Metazoa</taxon>
        <taxon>Chordata</taxon>
        <taxon>Craniata</taxon>
        <taxon>Vertebrata</taxon>
        <taxon>Euteleostomi</taxon>
        <taxon>Mammalia</taxon>
        <taxon>Eutheria</taxon>
        <taxon>Euarchontoglires</taxon>
        <taxon>Glires</taxon>
        <taxon>Rodentia</taxon>
        <taxon>Myomorpha</taxon>
        <taxon>Muroidea</taxon>
        <taxon>Cricetidae</taxon>
        <taxon>Arvicolinae</taxon>
        <taxon>Myodes</taxon>
    </lineage>
</organism>
<keyword evidence="20" id="KW-1185">Reference proteome</keyword>